<dbReference type="InterPro" id="IPR036567">
    <property type="entry name" value="RHF-like"/>
</dbReference>
<dbReference type="EMBL" id="CP011213">
    <property type="protein sequence ID" value="AKM82490.1"/>
    <property type="molecule type" value="Genomic_DNA"/>
</dbReference>
<dbReference type="AlphaFoldDB" id="A0A0G4B4F2"/>
<dbReference type="STRING" id="1618337.UT28_C0001G0698"/>
<name>A0A0G4B4F2_9BACT</name>
<dbReference type="KEGG" id="bbgw:UT28_C0001G0698"/>
<accession>A0A0G4B4F2</accession>
<dbReference type="Gene3D" id="3.30.160.100">
    <property type="entry name" value="Ribosome hibernation promotion factor-like"/>
    <property type="match status" value="1"/>
</dbReference>
<proteinExistence type="predicted"/>
<dbReference type="Proteomes" id="UP000035648">
    <property type="component" value="Chromosome"/>
</dbReference>
<dbReference type="SUPFAM" id="SSF69754">
    <property type="entry name" value="Ribosome binding protein Y (YfiA homologue)"/>
    <property type="match status" value="1"/>
</dbReference>
<protein>
    <recommendedName>
        <fullName evidence="3">Ribosomal subunit interface protein</fullName>
    </recommendedName>
</protein>
<evidence type="ECO:0000313" key="2">
    <source>
        <dbReference type="Proteomes" id="UP000035648"/>
    </source>
</evidence>
<organism evidence="1 2">
    <name type="scientific">Berkelbacteria bacterium GW2011_GWE1_39_12</name>
    <dbReference type="NCBI Taxonomy" id="1618337"/>
    <lineage>
        <taxon>Bacteria</taxon>
        <taxon>Candidatus Berkelbacteria</taxon>
    </lineage>
</organism>
<evidence type="ECO:0000313" key="1">
    <source>
        <dbReference type="EMBL" id="AKM82490.1"/>
    </source>
</evidence>
<dbReference type="InterPro" id="IPR003489">
    <property type="entry name" value="RHF/RaiA"/>
</dbReference>
<reference evidence="1 2" key="1">
    <citation type="journal article" date="2015" name="Nature">
        <title>rRNA introns, odd ribosomes, and small enigmatic genomes across a large radiation of phyla.</title>
        <authorList>
            <person name="Brown C.T."/>
            <person name="Hug L.A."/>
            <person name="Thomas B.C."/>
            <person name="Sharon I."/>
            <person name="Castelle C.J."/>
            <person name="Singh A."/>
            <person name="Wilkins M.J."/>
            <person name="Williams K.H."/>
            <person name="Banfield J.F."/>
        </authorList>
    </citation>
    <scope>NUCLEOTIDE SEQUENCE [LARGE SCALE GENOMIC DNA]</scope>
</reference>
<gene>
    <name evidence="1" type="ORF">UT28_C0001G0698</name>
</gene>
<evidence type="ECO:0008006" key="3">
    <source>
        <dbReference type="Google" id="ProtNLM"/>
    </source>
</evidence>
<dbReference type="Pfam" id="PF02482">
    <property type="entry name" value="Ribosomal_S30AE"/>
    <property type="match status" value="1"/>
</dbReference>
<sequence>MRVIIKTKGGDLPQNVRDYAMEKFSNLEKLVEEPAVCEAMLFDDFGPQGGVDKTVELVLTMANEKNPIHVESKAVEYLAAIDMAHDCLESQLIKHKEMKKIGDRYPKKYFDK</sequence>